<evidence type="ECO:0000313" key="2">
    <source>
        <dbReference type="EMBL" id="MXO91773.1"/>
    </source>
</evidence>
<accession>A0A844ZUV5</accession>
<dbReference type="RefSeq" id="WP_160605527.1">
    <property type="nucleotide sequence ID" value="NZ_WTYX01000002.1"/>
</dbReference>
<reference evidence="2 3" key="1">
    <citation type="submission" date="2019-12" db="EMBL/GenBank/DDBJ databases">
        <title>Genomic-based taxomic classification of the family Erythrobacteraceae.</title>
        <authorList>
            <person name="Xu L."/>
        </authorList>
    </citation>
    <scope>NUCLEOTIDE SEQUENCE [LARGE SCALE GENOMIC DNA]</scope>
    <source>
        <strain evidence="2 3">KCTC 52763</strain>
    </source>
</reference>
<dbReference type="AlphaFoldDB" id="A0A844ZUV5"/>
<keyword evidence="1" id="KW-1133">Transmembrane helix</keyword>
<evidence type="ECO:0000313" key="3">
    <source>
        <dbReference type="Proteomes" id="UP000442714"/>
    </source>
</evidence>
<keyword evidence="1" id="KW-0812">Transmembrane</keyword>
<keyword evidence="3" id="KW-1185">Reference proteome</keyword>
<comment type="caution">
    <text evidence="2">The sequence shown here is derived from an EMBL/GenBank/DDBJ whole genome shotgun (WGS) entry which is preliminary data.</text>
</comment>
<name>A0A844ZUV5_9SPHN</name>
<proteinExistence type="predicted"/>
<organism evidence="2 3">
    <name type="scientific">Pontixanthobacter aquaemixtae</name>
    <dbReference type="NCBI Taxonomy" id="1958940"/>
    <lineage>
        <taxon>Bacteria</taxon>
        <taxon>Pseudomonadati</taxon>
        <taxon>Pseudomonadota</taxon>
        <taxon>Alphaproteobacteria</taxon>
        <taxon>Sphingomonadales</taxon>
        <taxon>Erythrobacteraceae</taxon>
        <taxon>Pontixanthobacter</taxon>
    </lineage>
</organism>
<protein>
    <submittedName>
        <fullName evidence="2">Uncharacterized protein</fullName>
    </submittedName>
</protein>
<feature type="transmembrane region" description="Helical" evidence="1">
    <location>
        <begin position="24"/>
        <end position="43"/>
    </location>
</feature>
<sequence length="61" mass="6101">MDQPAKNNSQTAGSNSQALTQLRMGLLGTASAIILCFAAAFAFSGTSSQANGTEASSSTTD</sequence>
<dbReference type="EMBL" id="WTYX01000002">
    <property type="protein sequence ID" value="MXO91773.1"/>
    <property type="molecule type" value="Genomic_DNA"/>
</dbReference>
<evidence type="ECO:0000256" key="1">
    <source>
        <dbReference type="SAM" id="Phobius"/>
    </source>
</evidence>
<gene>
    <name evidence="2" type="ORF">GRI41_13125</name>
</gene>
<keyword evidence="1" id="KW-0472">Membrane</keyword>
<dbReference type="Proteomes" id="UP000442714">
    <property type="component" value="Unassembled WGS sequence"/>
</dbReference>